<evidence type="ECO:0000313" key="8">
    <source>
        <dbReference type="Proteomes" id="UP001140094"/>
    </source>
</evidence>
<dbReference type="Gene3D" id="1.25.40.10">
    <property type="entry name" value="Tetratricopeptide repeat domain"/>
    <property type="match status" value="1"/>
</dbReference>
<evidence type="ECO:0000256" key="4">
    <source>
        <dbReference type="ARBA" id="ARBA00040133"/>
    </source>
</evidence>
<dbReference type="PANTHER" id="PTHR46423:SF1">
    <property type="entry name" value="RNA POLYMERASE II-ASSOCIATED PROTEIN 3"/>
    <property type="match status" value="1"/>
</dbReference>
<evidence type="ECO:0000256" key="2">
    <source>
        <dbReference type="ARBA" id="ARBA00022803"/>
    </source>
</evidence>
<name>A0A9W8HZ57_9FUNG</name>
<evidence type="ECO:0000256" key="3">
    <source>
        <dbReference type="ARBA" id="ARBA00038275"/>
    </source>
</evidence>
<organism evidence="7 8">
    <name type="scientific">Coemansia guatemalensis</name>
    <dbReference type="NCBI Taxonomy" id="2761395"/>
    <lineage>
        <taxon>Eukaryota</taxon>
        <taxon>Fungi</taxon>
        <taxon>Fungi incertae sedis</taxon>
        <taxon>Zoopagomycota</taxon>
        <taxon>Kickxellomycotina</taxon>
        <taxon>Kickxellomycetes</taxon>
        <taxon>Kickxellales</taxon>
        <taxon>Kickxellaceae</taxon>
        <taxon>Coemansia</taxon>
    </lineage>
</organism>
<dbReference type="OrthoDB" id="10250354at2759"/>
<dbReference type="EMBL" id="JANBUO010000520">
    <property type="protein sequence ID" value="KAJ2803473.1"/>
    <property type="molecule type" value="Genomic_DNA"/>
</dbReference>
<dbReference type="InterPro" id="IPR019734">
    <property type="entry name" value="TPR_rpt"/>
</dbReference>
<feature type="repeat" description="TPR" evidence="5">
    <location>
        <begin position="27"/>
        <end position="60"/>
    </location>
</feature>
<dbReference type="InterPro" id="IPR025986">
    <property type="entry name" value="RPAP3-like_C"/>
</dbReference>
<dbReference type="Proteomes" id="UP001140094">
    <property type="component" value="Unassembled WGS sequence"/>
</dbReference>
<keyword evidence="8" id="KW-1185">Reference proteome</keyword>
<evidence type="ECO:0000256" key="1">
    <source>
        <dbReference type="ARBA" id="ARBA00022737"/>
    </source>
</evidence>
<evidence type="ECO:0000256" key="5">
    <source>
        <dbReference type="PROSITE-ProRule" id="PRU00339"/>
    </source>
</evidence>
<feature type="domain" description="RNA-polymerase II-associated protein 3-like C-terminal" evidence="6">
    <location>
        <begin position="105"/>
        <end position="195"/>
    </location>
</feature>
<dbReference type="AlphaFoldDB" id="A0A9W8HZ57"/>
<reference evidence="7" key="1">
    <citation type="submission" date="2022-07" db="EMBL/GenBank/DDBJ databases">
        <title>Phylogenomic reconstructions and comparative analyses of Kickxellomycotina fungi.</title>
        <authorList>
            <person name="Reynolds N.K."/>
            <person name="Stajich J.E."/>
            <person name="Barry K."/>
            <person name="Grigoriev I.V."/>
            <person name="Crous P."/>
            <person name="Smith M.E."/>
        </authorList>
    </citation>
    <scope>NUCLEOTIDE SEQUENCE</scope>
    <source>
        <strain evidence="7">NRRL 1565</strain>
    </source>
</reference>
<dbReference type="PANTHER" id="PTHR46423">
    <property type="entry name" value="RNA POLYMERASE II-ASSOCIATED PROTEIN 3"/>
    <property type="match status" value="1"/>
</dbReference>
<dbReference type="SUPFAM" id="SSF48452">
    <property type="entry name" value="TPR-like"/>
    <property type="match status" value="1"/>
</dbReference>
<protein>
    <recommendedName>
        <fullName evidence="4">RNA polymerase II-associated protein 3</fullName>
    </recommendedName>
</protein>
<sequence>MALLKLERFAEAIDSCSRALAIDPANVKALWRRGTASFSLGRLNNAKHDFEAGLNIEPGNKILAAELERTDKALSVKTADIPSLLRKGSVGIHDANAAVRPMSVPQSPQDFERAWREHRCSSERLYNYLELVSAARIPDMFRASLEADHIAAIVRALSFGYATRGNSQLALDVLAALTKTERFSLALLFQSNSDKKAIIDVLQRISADTGADTSALQASYR</sequence>
<comment type="caution">
    <text evidence="7">The sequence shown here is derived from an EMBL/GenBank/DDBJ whole genome shotgun (WGS) entry which is preliminary data.</text>
</comment>
<dbReference type="SMART" id="SM00028">
    <property type="entry name" value="TPR"/>
    <property type="match status" value="2"/>
</dbReference>
<comment type="similarity">
    <text evidence="3">Belongs to the RPAP3 family.</text>
</comment>
<dbReference type="InterPro" id="IPR051966">
    <property type="entry name" value="RPAP3"/>
</dbReference>
<dbReference type="InterPro" id="IPR011990">
    <property type="entry name" value="TPR-like_helical_dom_sf"/>
</dbReference>
<proteinExistence type="inferred from homology"/>
<dbReference type="Pfam" id="PF13181">
    <property type="entry name" value="TPR_8"/>
    <property type="match status" value="2"/>
</dbReference>
<dbReference type="GO" id="GO:0101031">
    <property type="term" value="C:protein folding chaperone complex"/>
    <property type="evidence" value="ECO:0007669"/>
    <property type="project" value="TreeGrafter"/>
</dbReference>
<dbReference type="PROSITE" id="PS50005">
    <property type="entry name" value="TPR"/>
    <property type="match status" value="1"/>
</dbReference>
<evidence type="ECO:0000313" key="7">
    <source>
        <dbReference type="EMBL" id="KAJ2803473.1"/>
    </source>
</evidence>
<dbReference type="Pfam" id="PF13877">
    <property type="entry name" value="RPAP3_C"/>
    <property type="match status" value="1"/>
</dbReference>
<evidence type="ECO:0000259" key="6">
    <source>
        <dbReference type="Pfam" id="PF13877"/>
    </source>
</evidence>
<accession>A0A9W8HZ57</accession>
<keyword evidence="1" id="KW-0677">Repeat</keyword>
<keyword evidence="2 5" id="KW-0802">TPR repeat</keyword>
<gene>
    <name evidence="7" type="primary">RPAP3</name>
    <name evidence="7" type="ORF">H4R20_002880</name>
</gene>